<dbReference type="STRING" id="1028.SAMN05661096_03285"/>
<reference evidence="4" key="1">
    <citation type="submission" date="2017-04" db="EMBL/GenBank/DDBJ databases">
        <authorList>
            <person name="Varghese N."/>
            <person name="Submissions S."/>
        </authorList>
    </citation>
    <scope>NUCLEOTIDE SEQUENCE [LARGE SCALE GENOMIC DNA]</scope>
    <source>
        <strain evidence="4">DSM 4125</strain>
    </source>
</reference>
<gene>
    <name evidence="3" type="ORF">SAMN05661096_03285</name>
</gene>
<proteinExistence type="predicted"/>
<feature type="chain" id="PRO_5010881403" description="DUF6268 domain-containing protein" evidence="1">
    <location>
        <begin position="21"/>
        <end position="378"/>
    </location>
</feature>
<name>A0A1X7L060_9BACT</name>
<dbReference type="EMBL" id="FXAW01000007">
    <property type="protein sequence ID" value="SMG46529.1"/>
    <property type="molecule type" value="Genomic_DNA"/>
</dbReference>
<dbReference type="InterPro" id="IPR046235">
    <property type="entry name" value="DUF6268"/>
</dbReference>
<accession>A0A1X7L060</accession>
<evidence type="ECO:0000313" key="3">
    <source>
        <dbReference type="EMBL" id="SMG46529.1"/>
    </source>
</evidence>
<feature type="signal peptide" evidence="1">
    <location>
        <begin position="1"/>
        <end position="20"/>
    </location>
</feature>
<protein>
    <recommendedName>
        <fullName evidence="2">DUF6268 domain-containing protein</fullName>
    </recommendedName>
</protein>
<dbReference type="OrthoDB" id="1112363at2"/>
<keyword evidence="1" id="KW-0732">Signal</keyword>
<keyword evidence="4" id="KW-1185">Reference proteome</keyword>
<sequence length="378" mass="42551">MRQINRIAIATFFITGFSFAQVFAQEEGQEEEIDWDAYGEVEYAGGESKTFANAKIVGLSPARFVTIGYEQQMPYTVQYSTIQKDGYSFDQDRQDAIDNNLGEEGEVTYTGGLRINANIPVISTNSFIWQMGFNYMQTAYRFSEGGAVEGGLKEQLDGRSLHTTGLFTTLYKPLNETNFLLLQAQADMSGDYTLDNLGDQYLRYSAAVLFGKRPHDRLQWAVGLSRTYRVGAPNYIPVAMYNYTSENRKWGIEALLPARAAYRYNINQTSLILAGFALEGASYRIGELSNPTDGEISSFEIRRGEIKARVEYQRQLVGFFWWSVQAGVRIDYSYDADYLDNGDETLRVFGILGDAPFSMRNSLGPAPYFNLSISFVSP</sequence>
<dbReference type="RefSeq" id="WP_085518419.1">
    <property type="nucleotide sequence ID" value="NZ_FXAW01000007.1"/>
</dbReference>
<organism evidence="3 4">
    <name type="scientific">Marivirga sericea</name>
    <dbReference type="NCBI Taxonomy" id="1028"/>
    <lineage>
        <taxon>Bacteria</taxon>
        <taxon>Pseudomonadati</taxon>
        <taxon>Bacteroidota</taxon>
        <taxon>Cytophagia</taxon>
        <taxon>Cytophagales</taxon>
        <taxon>Marivirgaceae</taxon>
        <taxon>Marivirga</taxon>
    </lineage>
</organism>
<feature type="domain" description="DUF6268" evidence="2">
    <location>
        <begin position="159"/>
        <end position="312"/>
    </location>
</feature>
<dbReference type="AlphaFoldDB" id="A0A1X7L060"/>
<evidence type="ECO:0000256" key="1">
    <source>
        <dbReference type="SAM" id="SignalP"/>
    </source>
</evidence>
<dbReference type="Pfam" id="PF19783">
    <property type="entry name" value="DUF6268"/>
    <property type="match status" value="1"/>
</dbReference>
<evidence type="ECO:0000259" key="2">
    <source>
        <dbReference type="Pfam" id="PF19783"/>
    </source>
</evidence>
<dbReference type="Proteomes" id="UP000193804">
    <property type="component" value="Unassembled WGS sequence"/>
</dbReference>
<evidence type="ECO:0000313" key="4">
    <source>
        <dbReference type="Proteomes" id="UP000193804"/>
    </source>
</evidence>